<protein>
    <submittedName>
        <fullName evidence="1">Uncharacterized protein</fullName>
    </submittedName>
</protein>
<keyword evidence="2" id="KW-1185">Reference proteome</keyword>
<reference evidence="1" key="1">
    <citation type="submission" date="2023-02" db="EMBL/GenBank/DDBJ databases">
        <title>Nocardiopsis ansamitocini NBRC 112285.</title>
        <authorList>
            <person name="Ichikawa N."/>
            <person name="Sato H."/>
            <person name="Tonouchi N."/>
        </authorList>
    </citation>
    <scope>NUCLEOTIDE SEQUENCE</scope>
    <source>
        <strain evidence="1">NBRC 112285</strain>
    </source>
</reference>
<dbReference type="AlphaFoldDB" id="A0A9W6P450"/>
<evidence type="ECO:0000313" key="1">
    <source>
        <dbReference type="EMBL" id="GLU46964.1"/>
    </source>
</evidence>
<evidence type="ECO:0000313" key="2">
    <source>
        <dbReference type="Proteomes" id="UP001165092"/>
    </source>
</evidence>
<comment type="caution">
    <text evidence="1">The sequence shown here is derived from an EMBL/GenBank/DDBJ whole genome shotgun (WGS) entry which is preliminary data.</text>
</comment>
<dbReference type="Proteomes" id="UP001165092">
    <property type="component" value="Unassembled WGS sequence"/>
</dbReference>
<proteinExistence type="predicted"/>
<accession>A0A9W6P450</accession>
<name>A0A9W6P450_9ACTN</name>
<dbReference type="EMBL" id="BSQG01000001">
    <property type="protein sequence ID" value="GLU46964.1"/>
    <property type="molecule type" value="Genomic_DNA"/>
</dbReference>
<gene>
    <name evidence="1" type="ORF">Nans01_13150</name>
</gene>
<organism evidence="1 2">
    <name type="scientific">Nocardiopsis ansamitocini</name>
    <dbReference type="NCBI Taxonomy" id="1670832"/>
    <lineage>
        <taxon>Bacteria</taxon>
        <taxon>Bacillati</taxon>
        <taxon>Actinomycetota</taxon>
        <taxon>Actinomycetes</taxon>
        <taxon>Streptosporangiales</taxon>
        <taxon>Nocardiopsidaceae</taxon>
        <taxon>Nocardiopsis</taxon>
    </lineage>
</organism>
<sequence length="73" mass="8213">MNTLTELSGVRCPEQVDVKHAQQRWSAVPDNPDLFAGEHTLHTDHSHPLRSLLSAVADLRRLPQAPTPVLERR</sequence>